<evidence type="ECO:0000259" key="1">
    <source>
        <dbReference type="Pfam" id="PF23961"/>
    </source>
</evidence>
<dbReference type="AlphaFoldDB" id="A0A0U1KX46"/>
<keyword evidence="3" id="KW-1185">Reference proteome</keyword>
<protein>
    <recommendedName>
        <fullName evidence="1">Phage neck terminator protein gp12-like domain-containing protein</fullName>
    </recommendedName>
</protein>
<accession>A0A0U1KX46</accession>
<evidence type="ECO:0000313" key="3">
    <source>
        <dbReference type="Proteomes" id="UP000049855"/>
    </source>
</evidence>
<name>A0A0U1KX46_9FIRM</name>
<evidence type="ECO:0000313" key="2">
    <source>
        <dbReference type="EMBL" id="CQR71679.1"/>
    </source>
</evidence>
<dbReference type="Pfam" id="PF23961">
    <property type="entry name" value="Phage_tail_terminator_9"/>
    <property type="match status" value="1"/>
</dbReference>
<organism evidence="2 3">
    <name type="scientific">Sporomusa ovata</name>
    <dbReference type="NCBI Taxonomy" id="2378"/>
    <lineage>
        <taxon>Bacteria</taxon>
        <taxon>Bacillati</taxon>
        <taxon>Bacillota</taxon>
        <taxon>Negativicutes</taxon>
        <taxon>Selenomonadales</taxon>
        <taxon>Sporomusaceae</taxon>
        <taxon>Sporomusa</taxon>
    </lineage>
</organism>
<feature type="domain" description="Phage neck terminator protein gp12-like" evidence="1">
    <location>
        <begin position="9"/>
        <end position="177"/>
    </location>
</feature>
<proteinExistence type="predicted"/>
<dbReference type="RefSeq" id="WP_021168765.1">
    <property type="nucleotide sequence ID" value="NZ_CTRP01000005.1"/>
</dbReference>
<sequence length="197" mass="22922">MADLFLTRKQLEKLFWRVTTLMLGFDPALTINANKVRISWPTEGAPSWKIDEDVIFLRIYEQDDEFNVIRDTVYQAIDQDNIQQSNAYTRVLRAHWFCYGPNSFDNASRIRNLLYVDQYRQPLADNQIFLIPRIDTPHRSPELFAGQWWERTDLAANFNELVRFDSEVPYLKSAEITVGSDTPASADASVDQNTKTH</sequence>
<dbReference type="Proteomes" id="UP000049855">
    <property type="component" value="Unassembled WGS sequence"/>
</dbReference>
<reference evidence="3" key="1">
    <citation type="submission" date="2015-03" db="EMBL/GenBank/DDBJ databases">
        <authorList>
            <person name="Nijsse Bart"/>
        </authorList>
    </citation>
    <scope>NUCLEOTIDE SEQUENCE [LARGE SCALE GENOMIC DNA]</scope>
</reference>
<dbReference type="InterPro" id="IPR057087">
    <property type="entry name" value="Gp12-like"/>
</dbReference>
<dbReference type="EMBL" id="CTRP01000005">
    <property type="protein sequence ID" value="CQR71679.1"/>
    <property type="molecule type" value="Genomic_DNA"/>
</dbReference>
<gene>
    <name evidence="2" type="ORF">SpAn4DRAFT_3545</name>
</gene>